<reference evidence="1" key="2">
    <citation type="submission" date="2015-06" db="UniProtKB">
        <authorList>
            <consortium name="EnsemblMetazoa"/>
        </authorList>
    </citation>
    <scope>IDENTIFICATION</scope>
</reference>
<sequence length="49" mass="5571">MDGTIGLQIVKNTCPVWMESCCKKMNNSHEYFANDHVTEVQQQTQGPTQ</sequence>
<protein>
    <submittedName>
        <fullName evidence="1">Uncharacterized protein</fullName>
    </submittedName>
</protein>
<keyword evidence="2" id="KW-1185">Reference proteome</keyword>
<organism evidence="1 2">
    <name type="scientific">Tetranychus urticae</name>
    <name type="common">Two-spotted spider mite</name>
    <dbReference type="NCBI Taxonomy" id="32264"/>
    <lineage>
        <taxon>Eukaryota</taxon>
        <taxon>Metazoa</taxon>
        <taxon>Ecdysozoa</taxon>
        <taxon>Arthropoda</taxon>
        <taxon>Chelicerata</taxon>
        <taxon>Arachnida</taxon>
        <taxon>Acari</taxon>
        <taxon>Acariformes</taxon>
        <taxon>Trombidiformes</taxon>
        <taxon>Prostigmata</taxon>
        <taxon>Eleutherengona</taxon>
        <taxon>Raphignathae</taxon>
        <taxon>Tetranychoidea</taxon>
        <taxon>Tetranychidae</taxon>
        <taxon>Tetranychus</taxon>
    </lineage>
</organism>
<dbReference type="EMBL" id="CAEY01000434">
    <property type="status" value="NOT_ANNOTATED_CDS"/>
    <property type="molecule type" value="Genomic_DNA"/>
</dbReference>
<dbReference type="Proteomes" id="UP000015104">
    <property type="component" value="Unassembled WGS sequence"/>
</dbReference>
<proteinExistence type="predicted"/>
<reference evidence="2" key="1">
    <citation type="submission" date="2011-08" db="EMBL/GenBank/DDBJ databases">
        <authorList>
            <person name="Rombauts S."/>
        </authorList>
    </citation>
    <scope>NUCLEOTIDE SEQUENCE</scope>
    <source>
        <strain evidence="2">London</strain>
    </source>
</reference>
<evidence type="ECO:0000313" key="2">
    <source>
        <dbReference type="Proteomes" id="UP000015104"/>
    </source>
</evidence>
<name>T1JPX0_TETUR</name>
<dbReference type="AlphaFoldDB" id="T1JPX0"/>
<accession>T1JPX0</accession>
<dbReference type="HOGENOM" id="CLU_3144584_0_0_1"/>
<dbReference type="EnsemblMetazoa" id="tetur01g01110.1">
    <property type="protein sequence ID" value="tetur01g01110.1"/>
    <property type="gene ID" value="tetur01g01110"/>
</dbReference>
<evidence type="ECO:0000313" key="1">
    <source>
        <dbReference type="EnsemblMetazoa" id="tetur01g01110.1"/>
    </source>
</evidence>